<dbReference type="EMBL" id="JAQIZT010000017">
    <property type="protein sequence ID" value="KAJ6959354.1"/>
    <property type="molecule type" value="Genomic_DNA"/>
</dbReference>
<accession>A0AAD6LFB9</accession>
<dbReference type="AlphaFoldDB" id="A0AAD6LFB9"/>
<sequence>MVTRLVKIFENLKNNRQYFMLSSLRGSVGFPGCLKRPFKVSELEHSVSAFLATRLFSSLLLGRPVLHQQFFFQFWLNIIQAFSCHQGTH</sequence>
<comment type="caution">
    <text evidence="1">The sequence shown here is derived from an EMBL/GenBank/DDBJ whole genome shotgun (WGS) entry which is preliminary data.</text>
</comment>
<keyword evidence="2" id="KW-1185">Reference proteome</keyword>
<organism evidence="1 2">
    <name type="scientific">Populus alba x Populus x berolinensis</name>
    <dbReference type="NCBI Taxonomy" id="444605"/>
    <lineage>
        <taxon>Eukaryota</taxon>
        <taxon>Viridiplantae</taxon>
        <taxon>Streptophyta</taxon>
        <taxon>Embryophyta</taxon>
        <taxon>Tracheophyta</taxon>
        <taxon>Spermatophyta</taxon>
        <taxon>Magnoliopsida</taxon>
        <taxon>eudicotyledons</taxon>
        <taxon>Gunneridae</taxon>
        <taxon>Pentapetalae</taxon>
        <taxon>rosids</taxon>
        <taxon>fabids</taxon>
        <taxon>Malpighiales</taxon>
        <taxon>Salicaceae</taxon>
        <taxon>Saliceae</taxon>
        <taxon>Populus</taxon>
    </lineage>
</organism>
<name>A0AAD6LFB9_9ROSI</name>
<evidence type="ECO:0000313" key="1">
    <source>
        <dbReference type="EMBL" id="KAJ6959354.1"/>
    </source>
</evidence>
<evidence type="ECO:0000313" key="2">
    <source>
        <dbReference type="Proteomes" id="UP001164929"/>
    </source>
</evidence>
<proteinExistence type="predicted"/>
<gene>
    <name evidence="1" type="ORF">NC653_037625</name>
</gene>
<protein>
    <submittedName>
        <fullName evidence="1">Uncharacterized protein</fullName>
    </submittedName>
</protein>
<dbReference type="Proteomes" id="UP001164929">
    <property type="component" value="Chromosome 17"/>
</dbReference>
<reference evidence="1" key="1">
    <citation type="journal article" date="2023" name="Mol. Ecol. Resour.">
        <title>Chromosome-level genome assembly of a triploid poplar Populus alba 'Berolinensis'.</title>
        <authorList>
            <person name="Chen S."/>
            <person name="Yu Y."/>
            <person name="Wang X."/>
            <person name="Wang S."/>
            <person name="Zhang T."/>
            <person name="Zhou Y."/>
            <person name="He R."/>
            <person name="Meng N."/>
            <person name="Wang Y."/>
            <person name="Liu W."/>
            <person name="Liu Z."/>
            <person name="Liu J."/>
            <person name="Guo Q."/>
            <person name="Huang H."/>
            <person name="Sederoff R.R."/>
            <person name="Wang G."/>
            <person name="Qu G."/>
            <person name="Chen S."/>
        </authorList>
    </citation>
    <scope>NUCLEOTIDE SEQUENCE</scope>
    <source>
        <strain evidence="1">SC-2020</strain>
    </source>
</reference>